<evidence type="ECO:0000256" key="1">
    <source>
        <dbReference type="SAM" id="MobiDB-lite"/>
    </source>
</evidence>
<gene>
    <name evidence="2" type="ORF">TIFTF001_030736</name>
</gene>
<accession>A0AA88DTS4</accession>
<dbReference type="EMBL" id="BTGU01000115">
    <property type="protein sequence ID" value="GMN61647.1"/>
    <property type="molecule type" value="Genomic_DNA"/>
</dbReference>
<sequence>MAVRFDSLALLLPSLSKKKKKKKKKKDSGLWSSERKREREGVSPSLRTYRRFLGRKGVAEPDSDLRTRFQSKVIARGFSDGWLKEKNAKVEQ</sequence>
<keyword evidence="3" id="KW-1185">Reference proteome</keyword>
<proteinExistence type="predicted"/>
<name>A0AA88DTS4_FICCA</name>
<protein>
    <submittedName>
        <fullName evidence="2">Uncharacterized protein</fullName>
    </submittedName>
</protein>
<reference evidence="2" key="1">
    <citation type="submission" date="2023-07" db="EMBL/GenBank/DDBJ databases">
        <title>draft genome sequence of fig (Ficus carica).</title>
        <authorList>
            <person name="Takahashi T."/>
            <person name="Nishimura K."/>
        </authorList>
    </citation>
    <scope>NUCLEOTIDE SEQUENCE</scope>
</reference>
<feature type="region of interest" description="Disordered" evidence="1">
    <location>
        <begin position="17"/>
        <end position="43"/>
    </location>
</feature>
<evidence type="ECO:0000313" key="2">
    <source>
        <dbReference type="EMBL" id="GMN61647.1"/>
    </source>
</evidence>
<feature type="compositionally biased region" description="Basic residues" evidence="1">
    <location>
        <begin position="17"/>
        <end position="26"/>
    </location>
</feature>
<comment type="caution">
    <text evidence="2">The sequence shown here is derived from an EMBL/GenBank/DDBJ whole genome shotgun (WGS) entry which is preliminary data.</text>
</comment>
<dbReference type="AlphaFoldDB" id="A0AA88DTS4"/>
<evidence type="ECO:0000313" key="3">
    <source>
        <dbReference type="Proteomes" id="UP001187192"/>
    </source>
</evidence>
<dbReference type="Proteomes" id="UP001187192">
    <property type="component" value="Unassembled WGS sequence"/>
</dbReference>
<organism evidence="2 3">
    <name type="scientific">Ficus carica</name>
    <name type="common">Common fig</name>
    <dbReference type="NCBI Taxonomy" id="3494"/>
    <lineage>
        <taxon>Eukaryota</taxon>
        <taxon>Viridiplantae</taxon>
        <taxon>Streptophyta</taxon>
        <taxon>Embryophyta</taxon>
        <taxon>Tracheophyta</taxon>
        <taxon>Spermatophyta</taxon>
        <taxon>Magnoliopsida</taxon>
        <taxon>eudicotyledons</taxon>
        <taxon>Gunneridae</taxon>
        <taxon>Pentapetalae</taxon>
        <taxon>rosids</taxon>
        <taxon>fabids</taxon>
        <taxon>Rosales</taxon>
        <taxon>Moraceae</taxon>
        <taxon>Ficeae</taxon>
        <taxon>Ficus</taxon>
    </lineage>
</organism>